<dbReference type="AlphaFoldDB" id="A0A9P4V3V1"/>
<evidence type="ECO:0000313" key="2">
    <source>
        <dbReference type="EMBL" id="KAF2738882.1"/>
    </source>
</evidence>
<sequence>MASPYPPISPTLSRSTARTLRIGRVLLRWIWAIQAMIAIPHVLVLFWIMLLALLLPGIGVVVSLLVLPDFVAAASIVVVVVTQYVKLCRGTSVAFTFKAEMAKAVAAAFVWLWTWVPFLGGVSDELRKDQMDKDMLRKVMIVRVVWTILIVLLFFAPLWYAYEEWRVREERAGPEEGDIELADSREEGRIRLLERTSIDSLDSLANK</sequence>
<proteinExistence type="predicted"/>
<reference evidence="2" key="1">
    <citation type="journal article" date="2020" name="Stud. Mycol.">
        <title>101 Dothideomycetes genomes: a test case for predicting lifestyles and emergence of pathogens.</title>
        <authorList>
            <person name="Haridas S."/>
            <person name="Albert R."/>
            <person name="Binder M."/>
            <person name="Bloem J."/>
            <person name="Labutti K."/>
            <person name="Salamov A."/>
            <person name="Andreopoulos B."/>
            <person name="Baker S."/>
            <person name="Barry K."/>
            <person name="Bills G."/>
            <person name="Bluhm B."/>
            <person name="Cannon C."/>
            <person name="Castanera R."/>
            <person name="Culley D."/>
            <person name="Daum C."/>
            <person name="Ezra D."/>
            <person name="Gonzalez J."/>
            <person name="Henrissat B."/>
            <person name="Kuo A."/>
            <person name="Liang C."/>
            <person name="Lipzen A."/>
            <person name="Lutzoni F."/>
            <person name="Magnuson J."/>
            <person name="Mondo S."/>
            <person name="Nolan M."/>
            <person name="Ohm R."/>
            <person name="Pangilinan J."/>
            <person name="Park H.-J."/>
            <person name="Ramirez L."/>
            <person name="Alfaro M."/>
            <person name="Sun H."/>
            <person name="Tritt A."/>
            <person name="Yoshinaga Y."/>
            <person name="Zwiers L.-H."/>
            <person name="Turgeon B."/>
            <person name="Goodwin S."/>
            <person name="Spatafora J."/>
            <person name="Crous P."/>
            <person name="Grigoriev I."/>
        </authorList>
    </citation>
    <scope>NUCLEOTIDE SEQUENCE</scope>
    <source>
        <strain evidence="2">CBS 125425</strain>
    </source>
</reference>
<feature type="transmembrane region" description="Helical" evidence="1">
    <location>
        <begin position="101"/>
        <end position="120"/>
    </location>
</feature>
<dbReference type="OrthoDB" id="10532269at2759"/>
<feature type="transmembrane region" description="Helical" evidence="1">
    <location>
        <begin position="140"/>
        <end position="162"/>
    </location>
</feature>
<accession>A0A9P4V3V1</accession>
<gene>
    <name evidence="2" type="ORF">EJ04DRAFT_573344</name>
</gene>
<name>A0A9P4V3V1_9PLEO</name>
<dbReference type="Proteomes" id="UP000799444">
    <property type="component" value="Unassembled WGS sequence"/>
</dbReference>
<organism evidence="2 3">
    <name type="scientific">Polyplosphaeria fusca</name>
    <dbReference type="NCBI Taxonomy" id="682080"/>
    <lineage>
        <taxon>Eukaryota</taxon>
        <taxon>Fungi</taxon>
        <taxon>Dikarya</taxon>
        <taxon>Ascomycota</taxon>
        <taxon>Pezizomycotina</taxon>
        <taxon>Dothideomycetes</taxon>
        <taxon>Pleosporomycetidae</taxon>
        <taxon>Pleosporales</taxon>
        <taxon>Tetraplosphaeriaceae</taxon>
        <taxon>Polyplosphaeria</taxon>
    </lineage>
</organism>
<protein>
    <submittedName>
        <fullName evidence="2">Uncharacterized protein</fullName>
    </submittedName>
</protein>
<evidence type="ECO:0000256" key="1">
    <source>
        <dbReference type="SAM" id="Phobius"/>
    </source>
</evidence>
<keyword evidence="1" id="KW-1133">Transmembrane helix</keyword>
<feature type="transmembrane region" description="Helical" evidence="1">
    <location>
        <begin position="60"/>
        <end position="81"/>
    </location>
</feature>
<feature type="transmembrane region" description="Helical" evidence="1">
    <location>
        <begin position="29"/>
        <end position="54"/>
    </location>
</feature>
<keyword evidence="3" id="KW-1185">Reference proteome</keyword>
<comment type="caution">
    <text evidence="2">The sequence shown here is derived from an EMBL/GenBank/DDBJ whole genome shotgun (WGS) entry which is preliminary data.</text>
</comment>
<keyword evidence="1" id="KW-0472">Membrane</keyword>
<keyword evidence="1" id="KW-0812">Transmembrane</keyword>
<dbReference type="EMBL" id="ML996106">
    <property type="protein sequence ID" value="KAF2738882.1"/>
    <property type="molecule type" value="Genomic_DNA"/>
</dbReference>
<evidence type="ECO:0000313" key="3">
    <source>
        <dbReference type="Proteomes" id="UP000799444"/>
    </source>
</evidence>